<organism evidence="8 9">
    <name type="scientific">Trichogramma kaykai</name>
    <dbReference type="NCBI Taxonomy" id="54128"/>
    <lineage>
        <taxon>Eukaryota</taxon>
        <taxon>Metazoa</taxon>
        <taxon>Ecdysozoa</taxon>
        <taxon>Arthropoda</taxon>
        <taxon>Hexapoda</taxon>
        <taxon>Insecta</taxon>
        <taxon>Pterygota</taxon>
        <taxon>Neoptera</taxon>
        <taxon>Endopterygota</taxon>
        <taxon>Hymenoptera</taxon>
        <taxon>Apocrita</taxon>
        <taxon>Proctotrupomorpha</taxon>
        <taxon>Chalcidoidea</taxon>
        <taxon>Trichogrammatidae</taxon>
        <taxon>Trichogramma</taxon>
    </lineage>
</organism>
<keyword evidence="9" id="KW-1185">Reference proteome</keyword>
<dbReference type="CDD" id="cd09274">
    <property type="entry name" value="RNase_HI_RT_Ty3"/>
    <property type="match status" value="1"/>
</dbReference>
<dbReference type="GO" id="GO:0016787">
    <property type="term" value="F:hydrolase activity"/>
    <property type="evidence" value="ECO:0007669"/>
    <property type="project" value="UniProtKB-KW"/>
</dbReference>
<dbReference type="PANTHER" id="PTHR37984:SF5">
    <property type="entry name" value="PROTEIN NYNRIN-LIKE"/>
    <property type="match status" value="1"/>
</dbReference>
<evidence type="ECO:0000256" key="4">
    <source>
        <dbReference type="ARBA" id="ARBA00022759"/>
    </source>
</evidence>
<protein>
    <recommendedName>
        <fullName evidence="7">Reverse transcriptase RNase H-like domain-containing protein</fullName>
    </recommendedName>
</protein>
<keyword evidence="1" id="KW-0808">Transferase</keyword>
<dbReference type="GO" id="GO:0004519">
    <property type="term" value="F:endonuclease activity"/>
    <property type="evidence" value="ECO:0007669"/>
    <property type="project" value="UniProtKB-KW"/>
</dbReference>
<evidence type="ECO:0000259" key="7">
    <source>
        <dbReference type="Pfam" id="PF17917"/>
    </source>
</evidence>
<dbReference type="SUPFAM" id="SSF56672">
    <property type="entry name" value="DNA/RNA polymerases"/>
    <property type="match status" value="1"/>
</dbReference>
<dbReference type="Gene3D" id="3.10.20.370">
    <property type="match status" value="1"/>
</dbReference>
<reference evidence="8 9" key="1">
    <citation type="journal article" date="2024" name="bioRxiv">
        <title>A reference genome for Trichogramma kaykai: A tiny desert-dwelling parasitoid wasp with competing sex-ratio distorters.</title>
        <authorList>
            <person name="Culotta J."/>
            <person name="Lindsey A.R."/>
        </authorList>
    </citation>
    <scope>NUCLEOTIDE SEQUENCE [LARGE SCALE GENOMIC DNA]</scope>
    <source>
        <strain evidence="8 9">KSX58</strain>
    </source>
</reference>
<dbReference type="AlphaFoldDB" id="A0ABD2WHY2"/>
<dbReference type="PANTHER" id="PTHR37984">
    <property type="entry name" value="PROTEIN CBG26694"/>
    <property type="match status" value="1"/>
</dbReference>
<feature type="domain" description="Reverse transcriptase RNase H-like" evidence="7">
    <location>
        <begin position="186"/>
        <end position="287"/>
    </location>
</feature>
<evidence type="ECO:0000256" key="2">
    <source>
        <dbReference type="ARBA" id="ARBA00022695"/>
    </source>
</evidence>
<keyword evidence="4" id="KW-0255">Endonuclease</keyword>
<keyword evidence="5" id="KW-0378">Hydrolase</keyword>
<dbReference type="InterPro" id="IPR050951">
    <property type="entry name" value="Retrovirus_Pol_polyprotein"/>
</dbReference>
<accession>A0ABD2WHY2</accession>
<evidence type="ECO:0000256" key="1">
    <source>
        <dbReference type="ARBA" id="ARBA00022679"/>
    </source>
</evidence>
<dbReference type="Pfam" id="PF17917">
    <property type="entry name" value="RT_RNaseH"/>
    <property type="match status" value="1"/>
</dbReference>
<sequence length="321" mass="36665">MISQPGSDLQEGRREDKLKVSLKPATLKLCTSTPEVKNKLVSRVDKFLKTIPEQVEAIKRENQVDEDVINKSVTDAIFEEEETVKNSNIVDKLFNPFKDYFFGHEAYLKGIAPDLIMTLGEISAWINGITLVKIQVVHDNFPIFQDGLLGTKLLQECRSNIDYLSNTIRLDTQILPFETSCQLSTDPKLPYLVTCDASGYAIGGFLAQSKNRVELPIGYVSRMLTDTERRYDTYSREALVIVFTIEKFKPYLLGNKFTVYTDHKPLLYFRNSKDPNSRISRYQFLLNSMDFDIQYKPGTANVVADCLSRNPVVESTFKYSF</sequence>
<dbReference type="GO" id="GO:0003964">
    <property type="term" value="F:RNA-directed DNA polymerase activity"/>
    <property type="evidence" value="ECO:0007669"/>
    <property type="project" value="UniProtKB-KW"/>
</dbReference>
<dbReference type="EMBL" id="JBJJXI010000106">
    <property type="protein sequence ID" value="KAL3392319.1"/>
    <property type="molecule type" value="Genomic_DNA"/>
</dbReference>
<evidence type="ECO:0000256" key="3">
    <source>
        <dbReference type="ARBA" id="ARBA00022722"/>
    </source>
</evidence>
<comment type="caution">
    <text evidence="8">The sequence shown here is derived from an EMBL/GenBank/DDBJ whole genome shotgun (WGS) entry which is preliminary data.</text>
</comment>
<dbReference type="FunFam" id="3.10.20.370:FF:000001">
    <property type="entry name" value="Retrovirus-related Pol polyprotein from transposon 17.6-like protein"/>
    <property type="match status" value="1"/>
</dbReference>
<evidence type="ECO:0000313" key="9">
    <source>
        <dbReference type="Proteomes" id="UP001627154"/>
    </source>
</evidence>
<dbReference type="Proteomes" id="UP001627154">
    <property type="component" value="Unassembled WGS sequence"/>
</dbReference>
<keyword evidence="6" id="KW-0695">RNA-directed DNA polymerase</keyword>
<dbReference type="InterPro" id="IPR043502">
    <property type="entry name" value="DNA/RNA_pol_sf"/>
</dbReference>
<dbReference type="InterPro" id="IPR041373">
    <property type="entry name" value="RT_RNaseH"/>
</dbReference>
<evidence type="ECO:0000313" key="8">
    <source>
        <dbReference type="EMBL" id="KAL3392319.1"/>
    </source>
</evidence>
<evidence type="ECO:0000256" key="5">
    <source>
        <dbReference type="ARBA" id="ARBA00022801"/>
    </source>
</evidence>
<gene>
    <name evidence="8" type="ORF">TKK_013145</name>
</gene>
<proteinExistence type="predicted"/>
<keyword evidence="3" id="KW-0540">Nuclease</keyword>
<evidence type="ECO:0000256" key="6">
    <source>
        <dbReference type="ARBA" id="ARBA00022918"/>
    </source>
</evidence>
<name>A0ABD2WHY2_9HYME</name>
<keyword evidence="2" id="KW-0548">Nucleotidyltransferase</keyword>